<evidence type="ECO:0000313" key="3">
    <source>
        <dbReference type="Proteomes" id="UP000694383"/>
    </source>
</evidence>
<name>A0A8C7WUK6_9TELE</name>
<dbReference type="Proteomes" id="UP000694383">
    <property type="component" value="Unplaced"/>
</dbReference>
<evidence type="ECO:0000313" key="2">
    <source>
        <dbReference type="Ensembl" id="ENSOSIP00000003603.1"/>
    </source>
</evidence>
<protein>
    <recommendedName>
        <fullName evidence="1">Reverse transcriptase domain-containing protein</fullName>
    </recommendedName>
</protein>
<dbReference type="InterPro" id="IPR000477">
    <property type="entry name" value="RT_dom"/>
</dbReference>
<dbReference type="InterPro" id="IPR043502">
    <property type="entry name" value="DNA/RNA_pol_sf"/>
</dbReference>
<evidence type="ECO:0000259" key="1">
    <source>
        <dbReference type="PROSITE" id="PS50878"/>
    </source>
</evidence>
<organism evidence="2 3">
    <name type="scientific">Oryzias sinensis</name>
    <name type="common">Chinese medaka</name>
    <dbReference type="NCBI Taxonomy" id="183150"/>
    <lineage>
        <taxon>Eukaryota</taxon>
        <taxon>Metazoa</taxon>
        <taxon>Chordata</taxon>
        <taxon>Craniata</taxon>
        <taxon>Vertebrata</taxon>
        <taxon>Euteleostomi</taxon>
        <taxon>Actinopterygii</taxon>
        <taxon>Neopterygii</taxon>
        <taxon>Teleostei</taxon>
        <taxon>Neoteleostei</taxon>
        <taxon>Acanthomorphata</taxon>
        <taxon>Ovalentaria</taxon>
        <taxon>Atherinomorphae</taxon>
        <taxon>Beloniformes</taxon>
        <taxon>Adrianichthyidae</taxon>
        <taxon>Oryziinae</taxon>
        <taxon>Oryzias</taxon>
    </lineage>
</organism>
<dbReference type="SUPFAM" id="SSF56672">
    <property type="entry name" value="DNA/RNA polymerases"/>
    <property type="match status" value="1"/>
</dbReference>
<dbReference type="GeneTree" id="ENSGT01150000286986"/>
<dbReference type="PROSITE" id="PS50878">
    <property type="entry name" value="RT_POL"/>
    <property type="match status" value="1"/>
</dbReference>
<dbReference type="Ensembl" id="ENSOSIT00000003861.1">
    <property type="protein sequence ID" value="ENSOSIP00000003603.1"/>
    <property type="gene ID" value="ENSOSIG00000002403.1"/>
</dbReference>
<reference evidence="2" key="1">
    <citation type="submission" date="2025-08" db="UniProtKB">
        <authorList>
            <consortium name="Ensembl"/>
        </authorList>
    </citation>
    <scope>IDENTIFICATION</scope>
</reference>
<keyword evidence="3" id="KW-1185">Reference proteome</keyword>
<dbReference type="AlphaFoldDB" id="A0A8C7WUK6"/>
<proteinExistence type="predicted"/>
<accession>A0A8C7WUK6</accession>
<reference evidence="2" key="2">
    <citation type="submission" date="2025-09" db="UniProtKB">
        <authorList>
            <consortium name="Ensembl"/>
        </authorList>
    </citation>
    <scope>IDENTIFICATION</scope>
</reference>
<dbReference type="PANTHER" id="PTHR33332">
    <property type="entry name" value="REVERSE TRANSCRIPTASE DOMAIN-CONTAINING PROTEIN"/>
    <property type="match status" value="1"/>
</dbReference>
<dbReference type="Pfam" id="PF00078">
    <property type="entry name" value="RVT_1"/>
    <property type="match status" value="1"/>
</dbReference>
<feature type="domain" description="Reverse transcriptase" evidence="1">
    <location>
        <begin position="96"/>
        <end position="369"/>
    </location>
</feature>
<dbReference type="CDD" id="cd01650">
    <property type="entry name" value="RT_nLTR_like"/>
    <property type="match status" value="1"/>
</dbReference>
<sequence length="375" mass="42370">MPASASLCEDFADHLRSKIDSVRSNIIKGQKRLFIGNDGLILPEEALDSFDLVEAETLGRVFSQVNPTTCFLDPIPTSLFKSFYWSFESEILNIMNSLQTSIFPADFKTAVVKPLLKKTNLDPSVFKNYRPVSNLPFFSKVLEKLVFIQLNEFLLQNNIFEINQSGFRTNHSTETALLKIVNDVRCALDSGQISVLVLLDLSAAFDTVDHMILVNRHKSLGLSGTVLKWFKSYLMERNFMVSMDTHFSGVHEINCGVPQGSILGPLLFKIYMLPLGNVIRSHNISFHSYADDTQLYIAMSPDDTRPLEALFNCILDGKLWMANNFLQLNQEKTEIIVIGPEAKREKQFLKLQELSLSHSETISNLGVIFDSKLTF</sequence>